<comment type="caution">
    <text evidence="1">The sequence shown here is derived from an EMBL/GenBank/DDBJ whole genome shotgun (WGS) entry which is preliminary data.</text>
</comment>
<evidence type="ECO:0000313" key="2">
    <source>
        <dbReference type="Proteomes" id="UP001420932"/>
    </source>
</evidence>
<protein>
    <submittedName>
        <fullName evidence="1">Uncharacterized protein</fullName>
    </submittedName>
</protein>
<accession>A0AAP0JIG7</accession>
<dbReference type="EMBL" id="JBBNAF010000006">
    <property type="protein sequence ID" value="KAK9134434.1"/>
    <property type="molecule type" value="Genomic_DNA"/>
</dbReference>
<organism evidence="1 2">
    <name type="scientific">Stephania yunnanensis</name>
    <dbReference type="NCBI Taxonomy" id="152371"/>
    <lineage>
        <taxon>Eukaryota</taxon>
        <taxon>Viridiplantae</taxon>
        <taxon>Streptophyta</taxon>
        <taxon>Embryophyta</taxon>
        <taxon>Tracheophyta</taxon>
        <taxon>Spermatophyta</taxon>
        <taxon>Magnoliopsida</taxon>
        <taxon>Ranunculales</taxon>
        <taxon>Menispermaceae</taxon>
        <taxon>Menispermoideae</taxon>
        <taxon>Cissampelideae</taxon>
        <taxon>Stephania</taxon>
    </lineage>
</organism>
<gene>
    <name evidence="1" type="ORF">Syun_013764</name>
</gene>
<reference evidence="1 2" key="1">
    <citation type="submission" date="2024-01" db="EMBL/GenBank/DDBJ databases">
        <title>Genome assemblies of Stephania.</title>
        <authorList>
            <person name="Yang L."/>
        </authorList>
    </citation>
    <scope>NUCLEOTIDE SEQUENCE [LARGE SCALE GENOMIC DNA]</scope>
    <source>
        <strain evidence="1">YNDBR</strain>
        <tissue evidence="1">Leaf</tissue>
    </source>
</reference>
<dbReference type="Proteomes" id="UP001420932">
    <property type="component" value="Unassembled WGS sequence"/>
</dbReference>
<evidence type="ECO:0000313" key="1">
    <source>
        <dbReference type="EMBL" id="KAK9134434.1"/>
    </source>
</evidence>
<sequence length="132" mass="14061">MCWTVWISIVVPGAGRVETLLKQGSLVNFRPGLGRAWVGRLGKKGYWLKPHAIPLGGDKKRPVWRGIGDVEEWWHLRRDGGVVEESSGDGVVEGGGGSGVSVGGHIVVSWGFVGGYEDICGLPRGEGEDVGL</sequence>
<proteinExistence type="predicted"/>
<keyword evidence="2" id="KW-1185">Reference proteome</keyword>
<dbReference type="AlphaFoldDB" id="A0AAP0JIG7"/>
<name>A0AAP0JIG7_9MAGN</name>